<dbReference type="PANTHER" id="PTHR12526:SF637">
    <property type="entry name" value="GLYCOSYLTRANSFERASE EPSF-RELATED"/>
    <property type="match status" value="1"/>
</dbReference>
<evidence type="ECO:0000259" key="1">
    <source>
        <dbReference type="Pfam" id="PF00534"/>
    </source>
</evidence>
<dbReference type="InterPro" id="IPR001296">
    <property type="entry name" value="Glyco_trans_1"/>
</dbReference>
<name>A0A1G7Z2S2_9FLAO</name>
<dbReference type="RefSeq" id="WP_176752720.1">
    <property type="nucleotide sequence ID" value="NZ_FNCW01000017.1"/>
</dbReference>
<organism evidence="3 4">
    <name type="scientific">Psychroflexus sediminis</name>
    <dbReference type="NCBI Taxonomy" id="470826"/>
    <lineage>
        <taxon>Bacteria</taxon>
        <taxon>Pseudomonadati</taxon>
        <taxon>Bacteroidota</taxon>
        <taxon>Flavobacteriia</taxon>
        <taxon>Flavobacteriales</taxon>
        <taxon>Flavobacteriaceae</taxon>
        <taxon>Psychroflexus</taxon>
    </lineage>
</organism>
<dbReference type="InterPro" id="IPR028098">
    <property type="entry name" value="Glyco_trans_4-like_N"/>
</dbReference>
<evidence type="ECO:0000259" key="2">
    <source>
        <dbReference type="Pfam" id="PF13439"/>
    </source>
</evidence>
<dbReference type="Pfam" id="PF00534">
    <property type="entry name" value="Glycos_transf_1"/>
    <property type="match status" value="1"/>
</dbReference>
<reference evidence="3 4" key="1">
    <citation type="submission" date="2016-10" db="EMBL/GenBank/DDBJ databases">
        <authorList>
            <person name="de Groot N.N."/>
        </authorList>
    </citation>
    <scope>NUCLEOTIDE SEQUENCE [LARGE SCALE GENOMIC DNA]</scope>
    <source>
        <strain evidence="3 4">DSM 19803</strain>
    </source>
</reference>
<dbReference type="SUPFAM" id="SSF53756">
    <property type="entry name" value="UDP-Glycosyltransferase/glycogen phosphorylase"/>
    <property type="match status" value="1"/>
</dbReference>
<evidence type="ECO:0000313" key="4">
    <source>
        <dbReference type="Proteomes" id="UP000199296"/>
    </source>
</evidence>
<dbReference type="Gene3D" id="3.40.50.2000">
    <property type="entry name" value="Glycogen Phosphorylase B"/>
    <property type="match status" value="2"/>
</dbReference>
<gene>
    <name evidence="3" type="ORF">SAMN04488027_11713</name>
</gene>
<dbReference type="GO" id="GO:0016757">
    <property type="term" value="F:glycosyltransferase activity"/>
    <property type="evidence" value="ECO:0007669"/>
    <property type="project" value="InterPro"/>
</dbReference>
<dbReference type="CDD" id="cd03812">
    <property type="entry name" value="GT4_CapH-like"/>
    <property type="match status" value="1"/>
</dbReference>
<protein>
    <submittedName>
        <fullName evidence="3">Glycosyltransferase involved in cell wall bisynthesis</fullName>
    </submittedName>
</protein>
<evidence type="ECO:0000313" key="3">
    <source>
        <dbReference type="EMBL" id="SDH02865.1"/>
    </source>
</evidence>
<dbReference type="EMBL" id="FNCW01000017">
    <property type="protein sequence ID" value="SDH02865.1"/>
    <property type="molecule type" value="Genomic_DNA"/>
</dbReference>
<accession>A0A1G7Z2S2</accession>
<feature type="domain" description="Glycosyltransferase subfamily 4-like N-terminal" evidence="2">
    <location>
        <begin position="15"/>
        <end position="168"/>
    </location>
</feature>
<keyword evidence="4" id="KW-1185">Reference proteome</keyword>
<dbReference type="Proteomes" id="UP000199296">
    <property type="component" value="Unassembled WGS sequence"/>
</dbReference>
<dbReference type="Pfam" id="PF13439">
    <property type="entry name" value="Glyco_transf_4"/>
    <property type="match status" value="1"/>
</dbReference>
<dbReference type="STRING" id="470826.SAMN04488027_11713"/>
<dbReference type="AlphaFoldDB" id="A0A1G7Z2S2"/>
<proteinExistence type="predicted"/>
<feature type="domain" description="Glycosyl transferase family 1" evidence="1">
    <location>
        <begin position="181"/>
        <end position="296"/>
    </location>
</feature>
<sequence>MIRVLHIVGGMDRAGAETMVMNLYRNIDRSKVQFDFLYFKSKVCDYDSEIEQLGGKIHRVIARNPMHRFFKTYKFLKSTNYQIVQAHTLFNIGFNLLAAKLAGVPMRIAHSHNTSSSGSGVLSKIYKSLSKSLIANFSTHFIACGEAAGKFLFSSKEFTVLPNSIDVDYFHQIGKEQKDYIEKKFNVSKSTLKLIQVGRLQEVKNHQFTLAVCEELKKKKVDFHLYIVGQGILEEQIKDSIEQKGLQSNVTLLGVRSDVPQLMAGADLHIMPSIHEGFPVVLVEAQAIGIYSLISNQISDEVDFGIGLVDFLPITNTVEKWVDFILKQKSKVENLNNATIIKAKGYDAKFNANRLLEIYMKNDR</sequence>
<dbReference type="PANTHER" id="PTHR12526">
    <property type="entry name" value="GLYCOSYLTRANSFERASE"/>
    <property type="match status" value="1"/>
</dbReference>
<keyword evidence="3" id="KW-0808">Transferase</keyword>